<keyword evidence="10" id="KW-1185">Reference proteome</keyword>
<evidence type="ECO:0000256" key="1">
    <source>
        <dbReference type="ARBA" id="ARBA00004141"/>
    </source>
</evidence>
<dbReference type="InterPro" id="IPR020966">
    <property type="entry name" value="ALMT"/>
</dbReference>
<dbReference type="PANTHER" id="PTHR31086">
    <property type="entry name" value="ALUMINUM-ACTIVATED MALATE TRANSPORTER 10"/>
    <property type="match status" value="1"/>
</dbReference>
<dbReference type="GO" id="GO:0034220">
    <property type="term" value="P:monoatomic ion transmembrane transport"/>
    <property type="evidence" value="ECO:0007669"/>
    <property type="project" value="UniProtKB-KW"/>
</dbReference>
<evidence type="ECO:0000313" key="10">
    <source>
        <dbReference type="Proteomes" id="UP001420932"/>
    </source>
</evidence>
<reference evidence="9 10" key="1">
    <citation type="submission" date="2024-01" db="EMBL/GenBank/DDBJ databases">
        <title>Genome assemblies of Stephania.</title>
        <authorList>
            <person name="Yang L."/>
        </authorList>
    </citation>
    <scope>NUCLEOTIDE SEQUENCE [LARGE SCALE GENOMIC DNA]</scope>
    <source>
        <strain evidence="9">YNDBR</strain>
        <tissue evidence="9">Leaf</tissue>
    </source>
</reference>
<evidence type="ECO:0000313" key="9">
    <source>
        <dbReference type="EMBL" id="KAK9160035.1"/>
    </source>
</evidence>
<keyword evidence="7" id="KW-0472">Membrane</keyword>
<sequence>MIDSQAIPSNHAIGSSKLLCVALLSRIVSGRRFHMPWQLSQLFFSTYVDAVLVNFIHEVPVEAKSPVKLSMPICLSTSEVHAHCKPNLALESELEKVSPSLGRSAVYLKESRINKLPRYDPTLKAVVVTCTEELAYKQAKEADNLLQKGVYLGNSSNPSTQKLDDFGIWDLVIWGPPYRLAFHELVLVVIAAVAIPSGIEQLVTNALDIWCVFLAVYSMRRVGGLTCVLISVGVCPVWAGEELHNLVATNLEKLGEFLQGFGDEFFESKENDQKSDEIVSKDDKSFLQRYKSVLIQRLVKSNLLILRVGSPVTAASSFSIHGRSTWQ</sequence>
<comment type="similarity">
    <text evidence="2">Belongs to the aromatic acid exporter (TC 2.A.85) family.</text>
</comment>
<gene>
    <name evidence="9" type="ORF">Syun_006376</name>
</gene>
<dbReference type="GO" id="GO:0016020">
    <property type="term" value="C:membrane"/>
    <property type="evidence" value="ECO:0007669"/>
    <property type="project" value="UniProtKB-SubCell"/>
</dbReference>
<proteinExistence type="inferred from homology"/>
<evidence type="ECO:0000256" key="5">
    <source>
        <dbReference type="ARBA" id="ARBA00022989"/>
    </source>
</evidence>
<evidence type="ECO:0000256" key="2">
    <source>
        <dbReference type="ARBA" id="ARBA00007079"/>
    </source>
</evidence>
<dbReference type="Pfam" id="PF11744">
    <property type="entry name" value="ALMT"/>
    <property type="match status" value="1"/>
</dbReference>
<keyword evidence="6" id="KW-0406">Ion transport</keyword>
<dbReference type="Proteomes" id="UP001420932">
    <property type="component" value="Unassembled WGS sequence"/>
</dbReference>
<evidence type="ECO:0000256" key="3">
    <source>
        <dbReference type="ARBA" id="ARBA00022448"/>
    </source>
</evidence>
<keyword evidence="4" id="KW-0812">Transmembrane</keyword>
<accession>A0AAP0KZ40</accession>
<organism evidence="9 10">
    <name type="scientific">Stephania yunnanensis</name>
    <dbReference type="NCBI Taxonomy" id="152371"/>
    <lineage>
        <taxon>Eukaryota</taxon>
        <taxon>Viridiplantae</taxon>
        <taxon>Streptophyta</taxon>
        <taxon>Embryophyta</taxon>
        <taxon>Tracheophyta</taxon>
        <taxon>Spermatophyta</taxon>
        <taxon>Magnoliopsida</taxon>
        <taxon>Ranunculales</taxon>
        <taxon>Menispermaceae</taxon>
        <taxon>Menispermoideae</taxon>
        <taxon>Cissampelideae</taxon>
        <taxon>Stephania</taxon>
    </lineage>
</organism>
<evidence type="ECO:0000256" key="7">
    <source>
        <dbReference type="ARBA" id="ARBA00023136"/>
    </source>
</evidence>
<keyword evidence="3" id="KW-0813">Transport</keyword>
<dbReference type="AlphaFoldDB" id="A0AAP0KZ40"/>
<comment type="caution">
    <text evidence="9">The sequence shown here is derived from an EMBL/GenBank/DDBJ whole genome shotgun (WGS) entry which is preliminary data.</text>
</comment>
<evidence type="ECO:0000256" key="8">
    <source>
        <dbReference type="ARBA" id="ARBA00023303"/>
    </source>
</evidence>
<name>A0AAP0KZ40_9MAGN</name>
<dbReference type="GO" id="GO:0015743">
    <property type="term" value="P:malate transport"/>
    <property type="evidence" value="ECO:0007669"/>
    <property type="project" value="InterPro"/>
</dbReference>
<keyword evidence="8" id="KW-0407">Ion channel</keyword>
<evidence type="ECO:0000256" key="4">
    <source>
        <dbReference type="ARBA" id="ARBA00022692"/>
    </source>
</evidence>
<evidence type="ECO:0000256" key="6">
    <source>
        <dbReference type="ARBA" id="ARBA00023065"/>
    </source>
</evidence>
<keyword evidence="5" id="KW-1133">Transmembrane helix</keyword>
<dbReference type="EMBL" id="JBBNAF010000003">
    <property type="protein sequence ID" value="KAK9160035.1"/>
    <property type="molecule type" value="Genomic_DNA"/>
</dbReference>
<comment type="subcellular location">
    <subcellularLocation>
        <location evidence="1">Membrane</location>
        <topology evidence="1">Multi-pass membrane protein</topology>
    </subcellularLocation>
</comment>
<protein>
    <submittedName>
        <fullName evidence="9">Uncharacterized protein</fullName>
    </submittedName>
</protein>